<feature type="signal peptide" evidence="1">
    <location>
        <begin position="1"/>
        <end position="16"/>
    </location>
</feature>
<name>A0AAD8RHH5_LOLMU</name>
<proteinExistence type="predicted"/>
<keyword evidence="4" id="KW-1185">Reference proteome</keyword>
<dbReference type="PANTHER" id="PTHR47481">
    <property type="match status" value="1"/>
</dbReference>
<dbReference type="AlphaFoldDB" id="A0AAD8RHH5"/>
<gene>
    <name evidence="3" type="ORF">QYE76_026353</name>
</gene>
<accession>A0AAD8RHH5</accession>
<evidence type="ECO:0000313" key="3">
    <source>
        <dbReference type="EMBL" id="KAK1620836.1"/>
    </source>
</evidence>
<dbReference type="Pfam" id="PF14244">
    <property type="entry name" value="Retrotran_gag_3"/>
    <property type="match status" value="1"/>
</dbReference>
<feature type="chain" id="PRO_5042253947" description="Retrotransposon Copia-like N-terminal domain-containing protein" evidence="1">
    <location>
        <begin position="17"/>
        <end position="200"/>
    </location>
</feature>
<protein>
    <recommendedName>
        <fullName evidence="2">Retrotransposon Copia-like N-terminal domain-containing protein</fullName>
    </recommendedName>
</protein>
<evidence type="ECO:0000256" key="1">
    <source>
        <dbReference type="SAM" id="SignalP"/>
    </source>
</evidence>
<evidence type="ECO:0000259" key="2">
    <source>
        <dbReference type="Pfam" id="PF14244"/>
    </source>
</evidence>
<feature type="domain" description="Retrotransposon Copia-like N-terminal" evidence="2">
    <location>
        <begin position="75"/>
        <end position="112"/>
    </location>
</feature>
<keyword evidence="1" id="KW-0732">Signal</keyword>
<reference evidence="3" key="1">
    <citation type="submission" date="2023-07" db="EMBL/GenBank/DDBJ databases">
        <title>A chromosome-level genome assembly of Lolium multiflorum.</title>
        <authorList>
            <person name="Chen Y."/>
            <person name="Copetti D."/>
            <person name="Kolliker R."/>
            <person name="Studer B."/>
        </authorList>
    </citation>
    <scope>NUCLEOTIDE SEQUENCE</scope>
    <source>
        <strain evidence="3">02402/16</strain>
        <tissue evidence="3">Leaf</tissue>
    </source>
</reference>
<sequence length="200" mass="21333">MLSGLILSSTAPAAAATTVATMMAAPSVTSSGSSTLAIQPPASVDVTLPLETAPSAPPLRDVVTAAATPFHFDNLITIRLTPDNYLFWRTKVLPLLRSRSLLGYVDGSLPCPPQVIATIHGPAINPEHRVWEQQDQAILSAIQEAPGLEFKSWLSQFILKIPAASCRVVPASRCLFASLHVLTCLLVFPSHVRGGVEVYK</sequence>
<dbReference type="EMBL" id="JAUUTY010000006">
    <property type="protein sequence ID" value="KAK1620836.1"/>
    <property type="molecule type" value="Genomic_DNA"/>
</dbReference>
<evidence type="ECO:0000313" key="4">
    <source>
        <dbReference type="Proteomes" id="UP001231189"/>
    </source>
</evidence>
<organism evidence="3 4">
    <name type="scientific">Lolium multiflorum</name>
    <name type="common">Italian ryegrass</name>
    <name type="synonym">Lolium perenne subsp. multiflorum</name>
    <dbReference type="NCBI Taxonomy" id="4521"/>
    <lineage>
        <taxon>Eukaryota</taxon>
        <taxon>Viridiplantae</taxon>
        <taxon>Streptophyta</taxon>
        <taxon>Embryophyta</taxon>
        <taxon>Tracheophyta</taxon>
        <taxon>Spermatophyta</taxon>
        <taxon>Magnoliopsida</taxon>
        <taxon>Liliopsida</taxon>
        <taxon>Poales</taxon>
        <taxon>Poaceae</taxon>
        <taxon>BOP clade</taxon>
        <taxon>Pooideae</taxon>
        <taxon>Poodae</taxon>
        <taxon>Poeae</taxon>
        <taxon>Poeae Chloroplast Group 2 (Poeae type)</taxon>
        <taxon>Loliodinae</taxon>
        <taxon>Loliinae</taxon>
        <taxon>Lolium</taxon>
    </lineage>
</organism>
<dbReference type="InterPro" id="IPR029472">
    <property type="entry name" value="Copia-like_N"/>
</dbReference>
<dbReference type="Proteomes" id="UP001231189">
    <property type="component" value="Unassembled WGS sequence"/>
</dbReference>
<comment type="caution">
    <text evidence="3">The sequence shown here is derived from an EMBL/GenBank/DDBJ whole genome shotgun (WGS) entry which is preliminary data.</text>
</comment>
<dbReference type="PANTHER" id="PTHR47481:SF31">
    <property type="entry name" value="OS01G0873500 PROTEIN"/>
    <property type="match status" value="1"/>
</dbReference>